<evidence type="ECO:0000259" key="3">
    <source>
        <dbReference type="Pfam" id="PF00918"/>
    </source>
</evidence>
<name>A0AAY4DEG6_9TELE</name>
<feature type="chain" id="PRO_5044193706" description="Gastrin/cholecystokinin peptide hormone domain-containing protein" evidence="2">
    <location>
        <begin position="23"/>
        <end position="68"/>
    </location>
</feature>
<evidence type="ECO:0000256" key="2">
    <source>
        <dbReference type="SAM" id="SignalP"/>
    </source>
</evidence>
<protein>
    <recommendedName>
        <fullName evidence="3">Gastrin/cholecystokinin peptide hormone domain-containing protein</fullName>
    </recommendedName>
</protein>
<reference evidence="4" key="3">
    <citation type="submission" date="2025-09" db="UniProtKB">
        <authorList>
            <consortium name="Ensembl"/>
        </authorList>
    </citation>
    <scope>IDENTIFICATION</scope>
</reference>
<evidence type="ECO:0000313" key="5">
    <source>
        <dbReference type="Proteomes" id="UP000694580"/>
    </source>
</evidence>
<dbReference type="InterPro" id="IPR001651">
    <property type="entry name" value="Gastrin/CCK"/>
</dbReference>
<organism evidence="4 5">
    <name type="scientific">Denticeps clupeoides</name>
    <name type="common">denticle herring</name>
    <dbReference type="NCBI Taxonomy" id="299321"/>
    <lineage>
        <taxon>Eukaryota</taxon>
        <taxon>Metazoa</taxon>
        <taxon>Chordata</taxon>
        <taxon>Craniata</taxon>
        <taxon>Vertebrata</taxon>
        <taxon>Euteleostomi</taxon>
        <taxon>Actinopterygii</taxon>
        <taxon>Neopterygii</taxon>
        <taxon>Teleostei</taxon>
        <taxon>Clupei</taxon>
        <taxon>Clupeiformes</taxon>
        <taxon>Denticipitoidei</taxon>
        <taxon>Denticipitidae</taxon>
        <taxon>Denticeps</taxon>
    </lineage>
</organism>
<evidence type="ECO:0000256" key="1">
    <source>
        <dbReference type="ARBA" id="ARBA00022815"/>
    </source>
</evidence>
<dbReference type="Pfam" id="PF00918">
    <property type="entry name" value="Gastrin"/>
    <property type="match status" value="1"/>
</dbReference>
<evidence type="ECO:0000313" key="4">
    <source>
        <dbReference type="Ensembl" id="ENSDCDP00010043995.1"/>
    </source>
</evidence>
<dbReference type="Ensembl" id="ENSDCDT00010054075.1">
    <property type="protein sequence ID" value="ENSDCDP00010043995.1"/>
    <property type="gene ID" value="ENSDCDG00010027330.1"/>
</dbReference>
<dbReference type="Proteomes" id="UP000694580">
    <property type="component" value="Chromosome 3"/>
</dbReference>
<feature type="domain" description="Gastrin/cholecystokinin peptide hormone" evidence="3">
    <location>
        <begin position="52"/>
        <end position="67"/>
    </location>
</feature>
<sequence>MAVARGCVVALVAALAALSCVALPAAREARHGDQRDTVDRQIMQALSGECFTDRDYQGWVDFGRRSAD</sequence>
<dbReference type="GO" id="GO:0005576">
    <property type="term" value="C:extracellular region"/>
    <property type="evidence" value="ECO:0007669"/>
    <property type="project" value="InterPro"/>
</dbReference>
<keyword evidence="5" id="KW-1185">Reference proteome</keyword>
<feature type="signal peptide" evidence="2">
    <location>
        <begin position="1"/>
        <end position="22"/>
    </location>
</feature>
<keyword evidence="1" id="KW-0027">Amidation</keyword>
<dbReference type="AlphaFoldDB" id="A0AAY4DEG6"/>
<accession>A0AAY4DEG6</accession>
<dbReference type="GO" id="GO:0005179">
    <property type="term" value="F:hormone activity"/>
    <property type="evidence" value="ECO:0007669"/>
    <property type="project" value="InterPro"/>
</dbReference>
<dbReference type="GeneTree" id="ENSGT00400000024592"/>
<reference evidence="4 5" key="1">
    <citation type="submission" date="2020-06" db="EMBL/GenBank/DDBJ databases">
        <authorList>
            <consortium name="Wellcome Sanger Institute Data Sharing"/>
        </authorList>
    </citation>
    <scope>NUCLEOTIDE SEQUENCE [LARGE SCALE GENOMIC DNA]</scope>
</reference>
<reference evidence="4" key="2">
    <citation type="submission" date="2025-08" db="UniProtKB">
        <authorList>
            <consortium name="Ensembl"/>
        </authorList>
    </citation>
    <scope>IDENTIFICATION</scope>
</reference>
<dbReference type="PROSITE" id="PS51257">
    <property type="entry name" value="PROKAR_LIPOPROTEIN"/>
    <property type="match status" value="1"/>
</dbReference>
<proteinExistence type="predicted"/>
<keyword evidence="2" id="KW-0732">Signal</keyword>